<comment type="caution">
    <text evidence="9">The sequence shown here is derived from an EMBL/GenBank/DDBJ whole genome shotgun (WGS) entry which is preliminary data.</text>
</comment>
<feature type="domain" description="Glutamate-ammonia ligase adenylyltransferase repeated" evidence="7">
    <location>
        <begin position="9"/>
        <end position="232"/>
    </location>
</feature>
<evidence type="ECO:0000256" key="1">
    <source>
        <dbReference type="ARBA" id="ARBA00022679"/>
    </source>
</evidence>
<keyword evidence="10" id="KW-1185">Reference proteome</keyword>
<organism evidence="9 10">
    <name type="scientific">Qipengyuania pacifica</name>
    <dbReference type="NCBI Taxonomy" id="2860199"/>
    <lineage>
        <taxon>Bacteria</taxon>
        <taxon>Pseudomonadati</taxon>
        <taxon>Pseudomonadota</taxon>
        <taxon>Alphaproteobacteria</taxon>
        <taxon>Sphingomonadales</taxon>
        <taxon>Erythrobacteraceae</taxon>
        <taxon>Qipengyuania</taxon>
    </lineage>
</organism>
<evidence type="ECO:0000313" key="9">
    <source>
        <dbReference type="EMBL" id="MBX7487216.1"/>
    </source>
</evidence>
<dbReference type="InterPro" id="IPR005190">
    <property type="entry name" value="GlnE_rpt_dom"/>
</dbReference>
<evidence type="ECO:0000256" key="2">
    <source>
        <dbReference type="ARBA" id="ARBA00022695"/>
    </source>
</evidence>
<dbReference type="NCBIfam" id="NF008292">
    <property type="entry name" value="PRK11072.1"/>
    <property type="match status" value="1"/>
</dbReference>
<dbReference type="PANTHER" id="PTHR30621:SF0">
    <property type="entry name" value="BIFUNCTIONAL GLUTAMINE SYNTHETASE ADENYLYLTRANSFERASE_ADENYLYL-REMOVING ENZYME"/>
    <property type="match status" value="1"/>
</dbReference>
<dbReference type="InterPro" id="IPR023057">
    <property type="entry name" value="GlnE"/>
</dbReference>
<dbReference type="Pfam" id="PF08335">
    <property type="entry name" value="GlnD_UR_UTase"/>
    <property type="match status" value="1"/>
</dbReference>
<dbReference type="SUPFAM" id="SSF81301">
    <property type="entry name" value="Nucleotidyltransferase"/>
    <property type="match status" value="2"/>
</dbReference>
<evidence type="ECO:0000259" key="8">
    <source>
        <dbReference type="Pfam" id="PF08335"/>
    </source>
</evidence>
<dbReference type="Gene3D" id="3.30.460.10">
    <property type="entry name" value="Beta Polymerase, domain 2"/>
    <property type="match status" value="2"/>
</dbReference>
<proteinExistence type="predicted"/>
<keyword evidence="1 9" id="KW-0808">Transferase</keyword>
<reference evidence="9 10" key="1">
    <citation type="submission" date="2021-08" db="EMBL/GenBank/DDBJ databases">
        <title>Comparative Genomics Analysis of the Genus Qipengyuania Reveals Extensive Genetic Diversity and Metabolic Versatility, Including the Description of Fifteen Novel Species.</title>
        <authorList>
            <person name="Liu Y."/>
        </authorList>
    </citation>
    <scope>NUCLEOTIDE SEQUENCE [LARGE SCALE GENOMIC DNA]</scope>
    <source>
        <strain evidence="9 10">GH25</strain>
    </source>
</reference>
<dbReference type="InterPro" id="IPR013546">
    <property type="entry name" value="PII_UdlTrfase/GS_AdlTrfase"/>
</dbReference>
<evidence type="ECO:0000256" key="4">
    <source>
        <dbReference type="ARBA" id="ARBA00022840"/>
    </source>
</evidence>
<dbReference type="Proteomes" id="UP000776651">
    <property type="component" value="Unassembled WGS sequence"/>
</dbReference>
<keyword evidence="5" id="KW-0460">Magnesium</keyword>
<dbReference type="SUPFAM" id="SSF81593">
    <property type="entry name" value="Nucleotidyltransferase substrate binding subunit/domain"/>
    <property type="match status" value="2"/>
</dbReference>
<sequence>MAVDWTSALDRALAHAPFLARALERRPELAELLAQGDGEAALRAAKRVREGSAASALRDERLGLALVLAIGDLAGAFDLDKVMRELSTFADRALDRALNTAMNSRVPDAEPSGMIGLALGKHGAGELNYSSDIDPILLYDPEKLPRRERDEPGEAAQRYAREVVRLLSDVTSEGYVFRVDLRLRPASEVSPLAIPLNAAITHYESSALAWERAAFIRARACAGDIAAGEEFLDHIRPFVWRRSLDFGAIDEVRRLTHRIRDQHSGPSVPEPGYNLKLGRGGIREIEFFAQTHQLIHGGRDPSLRSRGTRAALDALAATGRIGEEDARALGESYDGLRTIEHRLQMVGDKQTHSLPAGDALDNVAQLHGLADGAALVKHVQDLARPVAERFDALLDEDRISVPASAPHVLAGDAAEGDVPAELVDRIAGWTDGKYQALRSTAALGAFEAIRPDLIASISGSPDPDAAVVRWEGLISRLPSAINLFRLLEARPGLFALLADCLTLAPPLADELARRPNLLDALIDRTALDLPGSVNDIVARMGRRERGDDYETRLDRLRVVTSETRFALGVQLIETAHDPLDIAAGLSRTAEAALQVAVDAAESEFALKHGRIAGSELVVVGLGRLGGGALTHASDLDIIYLFTGTHEGESDGERPLGATLYFNRLAQRVTAALSVPTAQGALYEVDTRLRPQGNQGPLAVSVESFARYQREDAWTWEHMALTRARVLVGSDAARQQVGDVVTSILRGERAGDALRDDALKMRTEMAAHKQARGSLDAKLLRGGLVDIEFLVHLLQLRHREALTPHLDEAISQLIETGRLPGTIAEAHSLMTRLLVGTRLLAPDLEKPKSAAAALLARQSGCEDYDELIQRLHEARRDVAAAWRNIYGETLEIDE</sequence>
<dbReference type="GO" id="GO:0008882">
    <property type="term" value="F:[glutamate-ammonia-ligase] adenylyltransferase activity"/>
    <property type="evidence" value="ECO:0007669"/>
    <property type="project" value="UniProtKB-EC"/>
</dbReference>
<dbReference type="PANTHER" id="PTHR30621">
    <property type="entry name" value="GLUTAMINE SYNTHETASE ADENYLYLTRANSFERASE"/>
    <property type="match status" value="1"/>
</dbReference>
<keyword evidence="9" id="KW-0436">Ligase</keyword>
<dbReference type="EC" id="2.7.7.89" evidence="9"/>
<protein>
    <submittedName>
        <fullName evidence="9">Bifunctional [glutamate--ammonia ligase]-adenylyl-L-tyrosine phosphorylase/[glutamate--ammonia-ligase] adenylyltransferase</fullName>
        <ecNumber evidence="9">2.7.7.42</ecNumber>
        <ecNumber evidence="9">2.7.7.89</ecNumber>
    </submittedName>
</protein>
<evidence type="ECO:0000313" key="10">
    <source>
        <dbReference type="Proteomes" id="UP000776651"/>
    </source>
</evidence>
<gene>
    <name evidence="9" type="primary">glnE</name>
    <name evidence="9" type="ORF">K3177_01685</name>
</gene>
<dbReference type="GO" id="GO:0047388">
    <property type="term" value="F:[glutamine synthetase]-adenylyl-L-tyrosine phosphorylase activity"/>
    <property type="evidence" value="ECO:0007669"/>
    <property type="project" value="UniProtKB-EC"/>
</dbReference>
<feature type="domain" description="Glutamate-ammonia ligase adenylyltransferase repeated" evidence="7">
    <location>
        <begin position="497"/>
        <end position="735"/>
    </location>
</feature>
<dbReference type="EMBL" id="JAIGNQ010000001">
    <property type="protein sequence ID" value="MBX7487216.1"/>
    <property type="molecule type" value="Genomic_DNA"/>
</dbReference>
<keyword evidence="2 9" id="KW-0548">Nucleotidyltransferase</keyword>
<dbReference type="GO" id="GO:0016874">
    <property type="term" value="F:ligase activity"/>
    <property type="evidence" value="ECO:0007669"/>
    <property type="project" value="UniProtKB-KW"/>
</dbReference>
<evidence type="ECO:0000259" key="7">
    <source>
        <dbReference type="Pfam" id="PF03710"/>
    </source>
</evidence>
<name>A0ABS7JB37_9SPHN</name>
<evidence type="ECO:0000256" key="3">
    <source>
        <dbReference type="ARBA" id="ARBA00022741"/>
    </source>
</evidence>
<evidence type="ECO:0000256" key="6">
    <source>
        <dbReference type="ARBA" id="ARBA00023268"/>
    </source>
</evidence>
<keyword evidence="3" id="KW-0547">Nucleotide-binding</keyword>
<keyword evidence="6" id="KW-0511">Multifunctional enzyme</keyword>
<accession>A0ABS7JB37</accession>
<dbReference type="CDD" id="cd05401">
    <property type="entry name" value="NT_GlnE_GlnD_like"/>
    <property type="match status" value="1"/>
</dbReference>
<dbReference type="InterPro" id="IPR043519">
    <property type="entry name" value="NT_sf"/>
</dbReference>
<evidence type="ECO:0000256" key="5">
    <source>
        <dbReference type="ARBA" id="ARBA00022842"/>
    </source>
</evidence>
<feature type="domain" description="PII-uridylyltransferase/Glutamine-synthetase adenylyltransferase" evidence="8">
    <location>
        <begin position="260"/>
        <end position="393"/>
    </location>
</feature>
<keyword evidence="4" id="KW-0067">ATP-binding</keyword>
<dbReference type="EC" id="2.7.7.42" evidence="9"/>
<dbReference type="Pfam" id="PF03710">
    <property type="entry name" value="GlnE"/>
    <property type="match status" value="2"/>
</dbReference>
<dbReference type="RefSeq" id="WP_221596616.1">
    <property type="nucleotide sequence ID" value="NZ_JAIGNQ010000001.1"/>
</dbReference>
<dbReference type="Gene3D" id="1.20.120.330">
    <property type="entry name" value="Nucleotidyltransferases domain 2"/>
    <property type="match status" value="2"/>
</dbReference>